<keyword evidence="1 7" id="KW-0678">Repressor</keyword>
<keyword evidence="4 7" id="KW-0805">Transcription regulation</keyword>
<dbReference type="InterPro" id="IPR005144">
    <property type="entry name" value="ATP-cone_dom"/>
</dbReference>
<gene>
    <name evidence="7" type="primary">nrdR</name>
    <name evidence="10" type="ORF">DTL70_01740</name>
</gene>
<evidence type="ECO:0000313" key="10">
    <source>
        <dbReference type="EMBL" id="RCG28841.1"/>
    </source>
</evidence>
<dbReference type="PANTHER" id="PTHR30455">
    <property type="entry name" value="TRANSCRIPTIONAL REPRESSOR NRDR"/>
    <property type="match status" value="1"/>
</dbReference>
<protein>
    <recommendedName>
        <fullName evidence="7">Transcriptional repressor NrdR</fullName>
    </recommendedName>
</protein>
<comment type="function">
    <text evidence="7">Negatively regulates transcription of bacterial ribonucleotide reductase nrd genes and operons by binding to NrdR-boxes.</text>
</comment>
<dbReference type="GO" id="GO:0008270">
    <property type="term" value="F:zinc ion binding"/>
    <property type="evidence" value="ECO:0007669"/>
    <property type="project" value="UniProtKB-UniRule"/>
</dbReference>
<feature type="compositionally biased region" description="Low complexity" evidence="8">
    <location>
        <begin position="197"/>
        <end position="207"/>
    </location>
</feature>
<dbReference type="GO" id="GO:0003677">
    <property type="term" value="F:DNA binding"/>
    <property type="evidence" value="ECO:0007669"/>
    <property type="project" value="UniProtKB-KW"/>
</dbReference>
<comment type="caution">
    <text evidence="10">The sequence shown here is derived from an EMBL/GenBank/DDBJ whole genome shotgun (WGS) entry which is preliminary data.</text>
</comment>
<evidence type="ECO:0000256" key="6">
    <source>
        <dbReference type="ARBA" id="ARBA00023163"/>
    </source>
</evidence>
<keyword evidence="6 7" id="KW-0804">Transcription</keyword>
<evidence type="ECO:0000256" key="8">
    <source>
        <dbReference type="SAM" id="MobiDB-lite"/>
    </source>
</evidence>
<evidence type="ECO:0000256" key="7">
    <source>
        <dbReference type="HAMAP-Rule" id="MF_00440"/>
    </source>
</evidence>
<feature type="zinc finger region" evidence="7">
    <location>
        <begin position="3"/>
        <end position="34"/>
    </location>
</feature>
<comment type="cofactor">
    <cofactor evidence="7">
        <name>Zn(2+)</name>
        <dbReference type="ChEBI" id="CHEBI:29105"/>
    </cofactor>
    <text evidence="7">Binds 1 zinc ion.</text>
</comment>
<keyword evidence="7" id="KW-0479">Metal-binding</keyword>
<keyword evidence="7" id="KW-0862">Zinc</keyword>
<evidence type="ECO:0000313" key="11">
    <source>
        <dbReference type="Proteomes" id="UP000252914"/>
    </source>
</evidence>
<dbReference type="PROSITE" id="PS51161">
    <property type="entry name" value="ATP_CONE"/>
    <property type="match status" value="1"/>
</dbReference>
<dbReference type="Pfam" id="PF22811">
    <property type="entry name" value="Zn_ribbon_NrdR"/>
    <property type="match status" value="1"/>
</dbReference>
<dbReference type="Proteomes" id="UP000252914">
    <property type="component" value="Unassembled WGS sequence"/>
</dbReference>
<evidence type="ECO:0000256" key="5">
    <source>
        <dbReference type="ARBA" id="ARBA00023125"/>
    </source>
</evidence>
<evidence type="ECO:0000256" key="2">
    <source>
        <dbReference type="ARBA" id="ARBA00022741"/>
    </source>
</evidence>
<dbReference type="NCBIfam" id="TIGR00244">
    <property type="entry name" value="transcriptional regulator NrdR"/>
    <property type="match status" value="1"/>
</dbReference>
<evidence type="ECO:0000256" key="4">
    <source>
        <dbReference type="ARBA" id="ARBA00023015"/>
    </source>
</evidence>
<organism evidence="10 11">
    <name type="scientific">Streptomyces diacarni</name>
    <dbReference type="NCBI Taxonomy" id="2800381"/>
    <lineage>
        <taxon>Bacteria</taxon>
        <taxon>Bacillati</taxon>
        <taxon>Actinomycetota</taxon>
        <taxon>Actinomycetes</taxon>
        <taxon>Kitasatosporales</taxon>
        <taxon>Streptomycetaceae</taxon>
        <taxon>Streptomyces</taxon>
    </lineage>
</organism>
<accession>A0A367FEY9</accession>
<dbReference type="AlphaFoldDB" id="A0A367FEY9"/>
<dbReference type="GO" id="GO:0045892">
    <property type="term" value="P:negative regulation of DNA-templated transcription"/>
    <property type="evidence" value="ECO:0007669"/>
    <property type="project" value="UniProtKB-UniRule"/>
</dbReference>
<sequence length="207" mass="21692">MRCPFCRHPDSRVVDSRTADDGAAIRRRRQCPHCSRRFTTVENASLTVIKRSGVTEPFSRDKVIAGVRKACQGRPVTEDALAQLGQKVEEAVRATGSAELSTHDVGLAILGPLQDLDLVAYLRFASVYKAFESLEDFEAAIADLREAHPSAPVPGTRANAGLPVGDGERAHGAGEADGTGEMTGDEPGGDGARARGADGAPASAAAD</sequence>
<dbReference type="HAMAP" id="MF_00440">
    <property type="entry name" value="NrdR"/>
    <property type="match status" value="1"/>
</dbReference>
<dbReference type="RefSeq" id="WP_114020026.1">
    <property type="nucleotide sequence ID" value="NZ_QOIN01000024.1"/>
</dbReference>
<keyword evidence="2 7" id="KW-0547">Nucleotide-binding</keyword>
<proteinExistence type="inferred from homology"/>
<feature type="domain" description="ATP-cone" evidence="9">
    <location>
        <begin position="46"/>
        <end position="136"/>
    </location>
</feature>
<reference evidence="10 11" key="1">
    <citation type="submission" date="2018-06" db="EMBL/GenBank/DDBJ databases">
        <title>Streptomyces reniochalinae sp. nov. and Streptomyces diacarnus sp. nov. from marine sponges.</title>
        <authorList>
            <person name="Li L."/>
        </authorList>
    </citation>
    <scope>NUCLEOTIDE SEQUENCE [LARGE SCALE GENOMIC DNA]</scope>
    <source>
        <strain evidence="10 11">LHW51701</strain>
    </source>
</reference>
<evidence type="ECO:0000259" key="9">
    <source>
        <dbReference type="PROSITE" id="PS51161"/>
    </source>
</evidence>
<evidence type="ECO:0000256" key="3">
    <source>
        <dbReference type="ARBA" id="ARBA00022840"/>
    </source>
</evidence>
<feature type="region of interest" description="Disordered" evidence="8">
    <location>
        <begin position="149"/>
        <end position="207"/>
    </location>
</feature>
<keyword evidence="7" id="KW-0863">Zinc-finger</keyword>
<keyword evidence="11" id="KW-1185">Reference proteome</keyword>
<dbReference type="InterPro" id="IPR003796">
    <property type="entry name" value="RNR_NrdR-like"/>
</dbReference>
<keyword evidence="3 7" id="KW-0067">ATP-binding</keyword>
<comment type="similarity">
    <text evidence="7">Belongs to the NrdR family.</text>
</comment>
<dbReference type="EMBL" id="QOIN01000024">
    <property type="protein sequence ID" value="RCG28841.1"/>
    <property type="molecule type" value="Genomic_DNA"/>
</dbReference>
<dbReference type="Pfam" id="PF03477">
    <property type="entry name" value="ATP-cone"/>
    <property type="match status" value="1"/>
</dbReference>
<keyword evidence="5 7" id="KW-0238">DNA-binding</keyword>
<dbReference type="InterPro" id="IPR055173">
    <property type="entry name" value="NrdR-like_N"/>
</dbReference>
<evidence type="ECO:0000256" key="1">
    <source>
        <dbReference type="ARBA" id="ARBA00022491"/>
    </source>
</evidence>
<dbReference type="GO" id="GO:0005524">
    <property type="term" value="F:ATP binding"/>
    <property type="evidence" value="ECO:0007669"/>
    <property type="project" value="UniProtKB-UniRule"/>
</dbReference>
<dbReference type="PANTHER" id="PTHR30455:SF2">
    <property type="entry name" value="TRANSCRIPTIONAL REPRESSOR NRDR"/>
    <property type="match status" value="1"/>
</dbReference>
<name>A0A367FEY9_9ACTN</name>